<sequence>MDTIENLTDEEFNPSGTESDSNNTNNEEIFELANTVTLLSQTIRHDASKKLSPVWNFMHEKVNSDGTTVVGCDYCPLEYSVKTSTNVLADHLNKQHNCNIILNQKHKSLSKKLYGNNNTQCIEECTISILNFIIVQYMPQISAATSTNIVISASKNKKRDLFKFLLEQQIDKPPLEKLDLYLSSPTSSEDPLNW</sequence>
<dbReference type="Pfam" id="PF02892">
    <property type="entry name" value="zf-BED"/>
    <property type="match status" value="1"/>
</dbReference>
<evidence type="ECO:0000256" key="1">
    <source>
        <dbReference type="ARBA" id="ARBA00022723"/>
    </source>
</evidence>
<reference evidence="6" key="1">
    <citation type="submission" date="2021-06" db="EMBL/GenBank/DDBJ databases">
        <authorList>
            <person name="Kallberg Y."/>
            <person name="Tangrot J."/>
            <person name="Rosling A."/>
        </authorList>
    </citation>
    <scope>NUCLEOTIDE SEQUENCE</scope>
    <source>
        <strain evidence="6">MA453B</strain>
    </source>
</reference>
<gene>
    <name evidence="6" type="ORF">DERYTH_LOCUS2678</name>
</gene>
<dbReference type="Proteomes" id="UP000789405">
    <property type="component" value="Unassembled WGS sequence"/>
</dbReference>
<dbReference type="EMBL" id="CAJVPY010000875">
    <property type="protein sequence ID" value="CAG8496485.1"/>
    <property type="molecule type" value="Genomic_DNA"/>
</dbReference>
<feature type="domain" description="BED-type" evidence="5">
    <location>
        <begin position="52"/>
        <end position="97"/>
    </location>
</feature>
<organism evidence="6 7">
    <name type="scientific">Dentiscutata erythropus</name>
    <dbReference type="NCBI Taxonomy" id="1348616"/>
    <lineage>
        <taxon>Eukaryota</taxon>
        <taxon>Fungi</taxon>
        <taxon>Fungi incertae sedis</taxon>
        <taxon>Mucoromycota</taxon>
        <taxon>Glomeromycotina</taxon>
        <taxon>Glomeromycetes</taxon>
        <taxon>Diversisporales</taxon>
        <taxon>Gigasporaceae</taxon>
        <taxon>Dentiscutata</taxon>
    </lineage>
</organism>
<comment type="caution">
    <text evidence="6">The sequence shown here is derived from an EMBL/GenBank/DDBJ whole genome shotgun (WGS) entry which is preliminary data.</text>
</comment>
<evidence type="ECO:0000313" key="6">
    <source>
        <dbReference type="EMBL" id="CAG8496485.1"/>
    </source>
</evidence>
<dbReference type="InterPro" id="IPR003656">
    <property type="entry name" value="Znf_BED"/>
</dbReference>
<evidence type="ECO:0000256" key="2">
    <source>
        <dbReference type="ARBA" id="ARBA00022771"/>
    </source>
</evidence>
<name>A0A9N9EWF1_9GLOM</name>
<feature type="region of interest" description="Disordered" evidence="4">
    <location>
        <begin position="1"/>
        <end position="25"/>
    </location>
</feature>
<evidence type="ECO:0000259" key="5">
    <source>
        <dbReference type="Pfam" id="PF02892"/>
    </source>
</evidence>
<proteinExistence type="predicted"/>
<dbReference type="OrthoDB" id="10428227at2759"/>
<evidence type="ECO:0000313" key="7">
    <source>
        <dbReference type="Proteomes" id="UP000789405"/>
    </source>
</evidence>
<protein>
    <submittedName>
        <fullName evidence="6">13869_t:CDS:1</fullName>
    </submittedName>
</protein>
<keyword evidence="7" id="KW-1185">Reference proteome</keyword>
<keyword evidence="1" id="KW-0479">Metal-binding</keyword>
<keyword evidence="3" id="KW-0862">Zinc</keyword>
<accession>A0A9N9EWF1</accession>
<dbReference type="AlphaFoldDB" id="A0A9N9EWF1"/>
<evidence type="ECO:0000256" key="3">
    <source>
        <dbReference type="ARBA" id="ARBA00022833"/>
    </source>
</evidence>
<dbReference type="InterPro" id="IPR036236">
    <property type="entry name" value="Znf_C2H2_sf"/>
</dbReference>
<dbReference type="GO" id="GO:0008270">
    <property type="term" value="F:zinc ion binding"/>
    <property type="evidence" value="ECO:0007669"/>
    <property type="project" value="UniProtKB-KW"/>
</dbReference>
<dbReference type="GO" id="GO:0003677">
    <property type="term" value="F:DNA binding"/>
    <property type="evidence" value="ECO:0007669"/>
    <property type="project" value="InterPro"/>
</dbReference>
<keyword evidence="2" id="KW-0863">Zinc-finger</keyword>
<dbReference type="SUPFAM" id="SSF57667">
    <property type="entry name" value="beta-beta-alpha zinc fingers"/>
    <property type="match status" value="1"/>
</dbReference>
<evidence type="ECO:0000256" key="4">
    <source>
        <dbReference type="SAM" id="MobiDB-lite"/>
    </source>
</evidence>